<accession>A0A7Y3RAZ9</accession>
<proteinExistence type="predicted"/>
<organism evidence="2 3">
    <name type="scientific">Flavobacterium rivulicola</name>
    <dbReference type="NCBI Taxonomy" id="2732161"/>
    <lineage>
        <taxon>Bacteria</taxon>
        <taxon>Pseudomonadati</taxon>
        <taxon>Bacteroidota</taxon>
        <taxon>Flavobacteriia</taxon>
        <taxon>Flavobacteriales</taxon>
        <taxon>Flavobacteriaceae</taxon>
        <taxon>Flavobacterium</taxon>
    </lineage>
</organism>
<comment type="caution">
    <text evidence="2">The sequence shown here is derived from an EMBL/GenBank/DDBJ whole genome shotgun (WGS) entry which is preliminary data.</text>
</comment>
<feature type="chain" id="PRO_5030614686" evidence="1">
    <location>
        <begin position="22"/>
        <end position="166"/>
    </location>
</feature>
<dbReference type="PANTHER" id="PTHR37833">
    <property type="entry name" value="LIPOPROTEIN-RELATED"/>
    <property type="match status" value="1"/>
</dbReference>
<protein>
    <submittedName>
        <fullName evidence="2">DUF1573 domain-containing protein</fullName>
    </submittedName>
</protein>
<dbReference type="Gene3D" id="2.60.40.10">
    <property type="entry name" value="Immunoglobulins"/>
    <property type="match status" value="1"/>
</dbReference>
<dbReference type="Proteomes" id="UP000536509">
    <property type="component" value="Unassembled WGS sequence"/>
</dbReference>
<dbReference type="AlphaFoldDB" id="A0A7Y3RAZ9"/>
<keyword evidence="1" id="KW-0732">Signal</keyword>
<dbReference type="RefSeq" id="WP_171223354.1">
    <property type="nucleotide sequence ID" value="NZ_CP121446.1"/>
</dbReference>
<reference evidence="2 3" key="1">
    <citation type="submission" date="2020-05" db="EMBL/GenBank/DDBJ databases">
        <title>Draft genome of Flavobacterium sp. IMCC34852.</title>
        <authorList>
            <person name="Song J."/>
            <person name="Cho J.-C."/>
        </authorList>
    </citation>
    <scope>NUCLEOTIDE SEQUENCE [LARGE SCALE GENOMIC DNA]</scope>
    <source>
        <strain evidence="2 3">IMCC34852</strain>
    </source>
</reference>
<dbReference type="InterPro" id="IPR011467">
    <property type="entry name" value="DUF1573"/>
</dbReference>
<dbReference type="Pfam" id="PF07610">
    <property type="entry name" value="DUF1573"/>
    <property type="match status" value="1"/>
</dbReference>
<feature type="signal peptide" evidence="1">
    <location>
        <begin position="1"/>
        <end position="21"/>
    </location>
</feature>
<sequence length="166" mass="18156">MNKRMNLLVVAALFLLTTACKKETVNDKAVTLDTLSAQRPAAEPKPNVLPNYKVPADGKYPVITFEEEEHDFGTIQQGDKPTYEFEFKNTGEADLIISSARGSCGCTVPEYPKTPIKVGESGKIKVSFDSKGKSGETSKTVTIMSNTKEGSKILKIKTKIEVPQKN</sequence>
<evidence type="ECO:0000313" key="3">
    <source>
        <dbReference type="Proteomes" id="UP000536509"/>
    </source>
</evidence>
<evidence type="ECO:0000313" key="2">
    <source>
        <dbReference type="EMBL" id="NNT73193.1"/>
    </source>
</evidence>
<dbReference type="PROSITE" id="PS51257">
    <property type="entry name" value="PROKAR_LIPOPROTEIN"/>
    <property type="match status" value="1"/>
</dbReference>
<name>A0A7Y3RAZ9_9FLAO</name>
<dbReference type="EMBL" id="JABEVX010000011">
    <property type="protein sequence ID" value="NNT73193.1"/>
    <property type="molecule type" value="Genomic_DNA"/>
</dbReference>
<keyword evidence="3" id="KW-1185">Reference proteome</keyword>
<evidence type="ECO:0000256" key="1">
    <source>
        <dbReference type="SAM" id="SignalP"/>
    </source>
</evidence>
<gene>
    <name evidence="2" type="ORF">HKT18_13290</name>
</gene>
<dbReference type="PANTHER" id="PTHR37833:SF1">
    <property type="entry name" value="SIGNAL PEPTIDE PROTEIN"/>
    <property type="match status" value="1"/>
</dbReference>
<dbReference type="InterPro" id="IPR013783">
    <property type="entry name" value="Ig-like_fold"/>
</dbReference>